<evidence type="ECO:0000259" key="3">
    <source>
        <dbReference type="Pfam" id="PF19278"/>
    </source>
</evidence>
<evidence type="ECO:0000313" key="5">
    <source>
        <dbReference type="Proteomes" id="UP000214746"/>
    </source>
</evidence>
<sequence length="692" mass="74910">MKLIGIDVGGTFTDIIFTDTEAGSSYIHKVPTTKEDPSVGMVTGVQEICERYGIEPASLDHVFHGTTIATNAILEHDGAKTGMITTEGYRDIIHIGRHQRPQNYSIQQEIPWQDRPLVERRHRKTVRERLVPVEGQARVLVPLDEDQVREVLHSFKQDGIESVVVGLLFSYLNPEHEERIAEIIRAEFPELYVTTSASISPQFREFERFTTAALNGFVGPKVQAYVSNLEQRLQSADITCDLHIMSSNGGVATAHTVSEKPVLTLLSGPAAGVLGGQWAGSLSNRKKLITFDVGGTSADIAIITEDGFGESSARDTWIAGFPVQIPMIDIHTIGAGGGSIAHVDSGGAFHVGPRSAGSYPGPACYGRGGEQPTVTDAHVALGHLDPDNFLGGEMDIFPDNASRAIQELADQLGLDAAEAAEGMLTIVNNNMANAIRAKTVQKGYDPRNFSLLGLGGAGPMHAVEVAKILGVPEVIIPPHPGITSATGLLTTDLKYDATQTLFMLSSSIALGLVNNAVAKLESQLQTQLALAGFSEDEVEIRKYFDCRYVGQGYELRVALPDEALNSENIENVWRSFHVFHEREYGHAFEDSLIEIVNLRLTGVGAMPKIGRPQVGTAAALSEALVKTEKSIFRTGGQLQRVETNFYHRDFLPVGVQFEGPCVILQKDTTTIIPPHCEVVLEQAGNIVIKVGV</sequence>
<comment type="caution">
    <text evidence="4">The sequence shown here is derived from an EMBL/GenBank/DDBJ whole genome shotgun (WGS) entry which is preliminary data.</text>
</comment>
<dbReference type="InterPro" id="IPR002821">
    <property type="entry name" value="Hydantoinase_A"/>
</dbReference>
<dbReference type="EMBL" id="NHRJ02000008">
    <property type="protein sequence ID" value="PZE20313.1"/>
    <property type="molecule type" value="Genomic_DNA"/>
</dbReference>
<evidence type="ECO:0000259" key="1">
    <source>
        <dbReference type="Pfam" id="PF01968"/>
    </source>
</evidence>
<reference evidence="4" key="1">
    <citation type="submission" date="2018-06" db="EMBL/GenBank/DDBJ databases">
        <title>Paenibacillus xerothermodurans sp. nov. an extremely dry heat resistant spore forming bacterium isolated from the soil of Cape Canaveral, Florida.</title>
        <authorList>
            <person name="Seuylemezian A."/>
            <person name="Kaur N."/>
            <person name="Patil P."/>
            <person name="Patil P."/>
            <person name="Mayilraj S."/>
            <person name="Vaishampayan P."/>
        </authorList>
    </citation>
    <scope>NUCLEOTIDE SEQUENCE [LARGE SCALE GENOMIC DNA]</scope>
    <source>
        <strain evidence="4">ATCC 27380</strain>
    </source>
</reference>
<dbReference type="GO" id="GO:0017168">
    <property type="term" value="F:5-oxoprolinase (ATP-hydrolyzing) activity"/>
    <property type="evidence" value="ECO:0007669"/>
    <property type="project" value="TreeGrafter"/>
</dbReference>
<dbReference type="GO" id="GO:0006749">
    <property type="term" value="P:glutathione metabolic process"/>
    <property type="evidence" value="ECO:0007669"/>
    <property type="project" value="TreeGrafter"/>
</dbReference>
<dbReference type="InterPro" id="IPR043129">
    <property type="entry name" value="ATPase_NBD"/>
</dbReference>
<dbReference type="Pfam" id="PF19278">
    <property type="entry name" value="Hydant_A_C"/>
    <property type="match status" value="1"/>
</dbReference>
<dbReference type="Pfam" id="PF01968">
    <property type="entry name" value="Hydantoinase_A"/>
    <property type="match status" value="1"/>
</dbReference>
<feature type="domain" description="Acetophenone carboxylase-like C-terminal" evidence="3">
    <location>
        <begin position="513"/>
        <end position="682"/>
    </location>
</feature>
<dbReference type="Pfam" id="PF05378">
    <property type="entry name" value="Hydant_A_N"/>
    <property type="match status" value="1"/>
</dbReference>
<accession>A0A2W1NMW6</accession>
<feature type="domain" description="Hydantoinase/oxoprolinase N-terminal" evidence="2">
    <location>
        <begin position="4"/>
        <end position="187"/>
    </location>
</feature>
<dbReference type="InterPro" id="IPR049517">
    <property type="entry name" value="ACX-like_C"/>
</dbReference>
<organism evidence="4 5">
    <name type="scientific">Paenibacillus xerothermodurans</name>
    <dbReference type="NCBI Taxonomy" id="1977292"/>
    <lineage>
        <taxon>Bacteria</taxon>
        <taxon>Bacillati</taxon>
        <taxon>Bacillota</taxon>
        <taxon>Bacilli</taxon>
        <taxon>Bacillales</taxon>
        <taxon>Paenibacillaceae</taxon>
        <taxon>Paenibacillus</taxon>
    </lineage>
</organism>
<dbReference type="Proteomes" id="UP000214746">
    <property type="component" value="Unassembled WGS sequence"/>
</dbReference>
<feature type="domain" description="Hydantoinase A/oxoprolinase" evidence="1">
    <location>
        <begin position="208"/>
        <end position="495"/>
    </location>
</feature>
<keyword evidence="5" id="KW-1185">Reference proteome</keyword>
<dbReference type="SUPFAM" id="SSF53067">
    <property type="entry name" value="Actin-like ATPase domain"/>
    <property type="match status" value="1"/>
</dbReference>
<evidence type="ECO:0000313" key="4">
    <source>
        <dbReference type="EMBL" id="PZE20313.1"/>
    </source>
</evidence>
<evidence type="ECO:0000259" key="2">
    <source>
        <dbReference type="Pfam" id="PF05378"/>
    </source>
</evidence>
<dbReference type="PANTHER" id="PTHR11365:SF23">
    <property type="entry name" value="HYPOTHETICAL 5-OXOPROLINASE (EUROFUNG)-RELATED"/>
    <property type="match status" value="1"/>
</dbReference>
<dbReference type="InterPro" id="IPR008040">
    <property type="entry name" value="Hydant_A_N"/>
</dbReference>
<gene>
    <name evidence="4" type="ORF">CBW46_014290</name>
</gene>
<proteinExistence type="predicted"/>
<dbReference type="GO" id="GO:0005829">
    <property type="term" value="C:cytosol"/>
    <property type="evidence" value="ECO:0007669"/>
    <property type="project" value="TreeGrafter"/>
</dbReference>
<dbReference type="PANTHER" id="PTHR11365">
    <property type="entry name" value="5-OXOPROLINASE RELATED"/>
    <property type="match status" value="1"/>
</dbReference>
<protein>
    <submittedName>
        <fullName evidence="4">Hydantoinase/oxoprolinase family protein</fullName>
    </submittedName>
</protein>
<dbReference type="OrthoDB" id="9768323at2"/>
<dbReference type="InterPro" id="IPR045079">
    <property type="entry name" value="Oxoprolinase-like"/>
</dbReference>
<name>A0A2W1NMW6_PAEXE</name>
<dbReference type="RefSeq" id="WP_089200680.1">
    <property type="nucleotide sequence ID" value="NZ_NHRJ02000008.1"/>
</dbReference>
<dbReference type="AlphaFoldDB" id="A0A2W1NMW6"/>